<dbReference type="InterPro" id="IPR001680">
    <property type="entry name" value="WD40_rpt"/>
</dbReference>
<dbReference type="Proteomes" id="UP000026915">
    <property type="component" value="Chromosome 1"/>
</dbReference>
<reference evidence="4 5" key="1">
    <citation type="journal article" date="2013" name="Genome Biol.">
        <title>The genome sequence of the most widely cultivated cacao type and its use to identify candidate genes regulating pod color.</title>
        <authorList>
            <person name="Motamayor J.C."/>
            <person name="Mockaitis K."/>
            <person name="Schmutz J."/>
            <person name="Haiminen N."/>
            <person name="Iii D.L."/>
            <person name="Cornejo O."/>
            <person name="Findley S.D."/>
            <person name="Zheng P."/>
            <person name="Utro F."/>
            <person name="Royaert S."/>
            <person name="Saski C."/>
            <person name="Jenkins J."/>
            <person name="Podicheti R."/>
            <person name="Zhao M."/>
            <person name="Scheffler B.E."/>
            <person name="Stack J.C."/>
            <person name="Feltus F.A."/>
            <person name="Mustiga G.M."/>
            <person name="Amores F."/>
            <person name="Phillips W."/>
            <person name="Marelli J.P."/>
            <person name="May G.D."/>
            <person name="Shapiro H."/>
            <person name="Ma J."/>
            <person name="Bustamante C.D."/>
            <person name="Schnell R.J."/>
            <person name="Main D."/>
            <person name="Gilbert D."/>
            <person name="Parida L."/>
            <person name="Kuhn D.N."/>
        </authorList>
    </citation>
    <scope>NUCLEOTIDE SEQUENCE [LARGE SCALE GENOMIC DNA]</scope>
    <source>
        <strain evidence="5">cv. Matina 1-6</strain>
    </source>
</reference>
<name>A0A061DU18_THECC</name>
<dbReference type="SMART" id="SM00320">
    <property type="entry name" value="WD40"/>
    <property type="match status" value="2"/>
</dbReference>
<dbReference type="GO" id="GO:0005634">
    <property type="term" value="C:nucleus"/>
    <property type="evidence" value="ECO:0007669"/>
    <property type="project" value="EnsemblPlants"/>
</dbReference>
<proteinExistence type="predicted"/>
<accession>A0A061DU18</accession>
<dbReference type="EMBL" id="CM001879">
    <property type="protein sequence ID" value="EOX93493.1"/>
    <property type="molecule type" value="Genomic_DNA"/>
</dbReference>
<evidence type="ECO:0000256" key="2">
    <source>
        <dbReference type="ARBA" id="ARBA00022737"/>
    </source>
</evidence>
<gene>
    <name evidence="4" type="ORF">TCM_002360</name>
</gene>
<dbReference type="PANTHER" id="PTHR19855:SF31">
    <property type="entry name" value="TRANSCRIPTIONAL REGULATOR STERILE APETALA"/>
    <property type="match status" value="1"/>
</dbReference>
<feature type="region of interest" description="Disordered" evidence="3">
    <location>
        <begin position="1"/>
        <end position="33"/>
    </location>
</feature>
<protein>
    <submittedName>
        <fullName evidence="4">Transducin/WD40 repeat-like superfamily protein, putative</fullName>
    </submittedName>
</protein>
<dbReference type="PANTHER" id="PTHR19855">
    <property type="entry name" value="WD40 REPEAT PROTEIN 12, 37"/>
    <property type="match status" value="1"/>
</dbReference>
<evidence type="ECO:0000256" key="3">
    <source>
        <dbReference type="SAM" id="MobiDB-lite"/>
    </source>
</evidence>
<dbReference type="FunCoup" id="A0A061DU18">
    <property type="interactions" value="1"/>
</dbReference>
<dbReference type="GO" id="GO:0009908">
    <property type="term" value="P:flower development"/>
    <property type="evidence" value="ECO:0007669"/>
    <property type="project" value="EnsemblPlants"/>
</dbReference>
<keyword evidence="2" id="KW-0677">Repeat</keyword>
<dbReference type="SUPFAM" id="SSF50978">
    <property type="entry name" value="WD40 repeat-like"/>
    <property type="match status" value="1"/>
</dbReference>
<dbReference type="eggNOG" id="ENOG502QPKU">
    <property type="taxonomic scope" value="Eukaryota"/>
</dbReference>
<dbReference type="InterPro" id="IPR036047">
    <property type="entry name" value="F-box-like_dom_sf"/>
</dbReference>
<dbReference type="GO" id="GO:0009554">
    <property type="term" value="P:megasporogenesis"/>
    <property type="evidence" value="ECO:0007669"/>
    <property type="project" value="EnsemblPlants"/>
</dbReference>
<dbReference type="OMA" id="WRIMVID"/>
<keyword evidence="5" id="KW-1185">Reference proteome</keyword>
<evidence type="ECO:0000313" key="4">
    <source>
        <dbReference type="EMBL" id="EOX93493.1"/>
    </source>
</evidence>
<dbReference type="HOGENOM" id="CLU_614456_0_0_1"/>
<evidence type="ECO:0000256" key="1">
    <source>
        <dbReference type="ARBA" id="ARBA00022574"/>
    </source>
</evidence>
<keyword evidence="1" id="KW-0853">WD repeat</keyword>
<dbReference type="GO" id="GO:0046622">
    <property type="term" value="P:positive regulation of organ growth"/>
    <property type="evidence" value="ECO:0007669"/>
    <property type="project" value="EnsemblPlants"/>
</dbReference>
<dbReference type="InParanoid" id="A0A061DU18"/>
<dbReference type="PROSITE" id="PS00678">
    <property type="entry name" value="WD_REPEATS_1"/>
    <property type="match status" value="1"/>
</dbReference>
<sequence length="508" mass="56443">MSSSPSSSSSSSSSSSEDGNGNGARRGGDFEGPLLTRRRANNEIWPGPFVEDLVVQVAIDASRSLGRLAAAAALANVFQAPLQFLPQSSNNKSHCRSMLMESFGWDQSKPACAMPESTWSPVLGIFKLMSTVHLDKVCSTWQATSRSDPLWNRLTSVIWGRTHRMHATWREEYIYRHQTAQNFRAGRSLHETLHFDPSDVDTPDGLTCRCLTLSDTHLACGFADGTVRLFDLATRLHVSTFRPHHRDRFGRFSRAVSGIVITDPRLIFATLDGDIHVAVIDGEPHARRAHMGNVLDDGALVDFTGCERWWVGLYAGVPGRAFHIWDGNTEELVYVNATLTDPGAVMGWHMLTELTETIGRVRVTGQESAVACTSLRYMVLDLRNPEFPLHDRPCRRELIVNSFDANDEAFIMVDNRGRAIVRRVDTLEEVCRFNTGQGIVMGCMNLGYALLCAAGVIRVWEIEHEHDGRRLYTFSENIGVVNAMVADERHVAAASGDTTIHLWDFGAQ</sequence>
<dbReference type="InterPro" id="IPR019775">
    <property type="entry name" value="WD40_repeat_CS"/>
</dbReference>
<dbReference type="Gene3D" id="2.130.10.10">
    <property type="entry name" value="YVTN repeat-like/Quinoprotein amine dehydrogenase"/>
    <property type="match status" value="2"/>
</dbReference>
<dbReference type="STRING" id="3641.A0A061DU18"/>
<dbReference type="InterPro" id="IPR036322">
    <property type="entry name" value="WD40_repeat_dom_sf"/>
</dbReference>
<dbReference type="InterPro" id="IPR015943">
    <property type="entry name" value="WD40/YVTN_repeat-like_dom_sf"/>
</dbReference>
<organism evidence="4 5">
    <name type="scientific">Theobroma cacao</name>
    <name type="common">Cacao</name>
    <name type="synonym">Cocoa</name>
    <dbReference type="NCBI Taxonomy" id="3641"/>
    <lineage>
        <taxon>Eukaryota</taxon>
        <taxon>Viridiplantae</taxon>
        <taxon>Streptophyta</taxon>
        <taxon>Embryophyta</taxon>
        <taxon>Tracheophyta</taxon>
        <taxon>Spermatophyta</taxon>
        <taxon>Magnoliopsida</taxon>
        <taxon>eudicotyledons</taxon>
        <taxon>Gunneridae</taxon>
        <taxon>Pentapetalae</taxon>
        <taxon>rosids</taxon>
        <taxon>malvids</taxon>
        <taxon>Malvales</taxon>
        <taxon>Malvaceae</taxon>
        <taxon>Byttnerioideae</taxon>
        <taxon>Theobroma</taxon>
    </lineage>
</organism>
<evidence type="ECO:0000313" key="5">
    <source>
        <dbReference type="Proteomes" id="UP000026915"/>
    </source>
</evidence>
<dbReference type="AlphaFoldDB" id="A0A061DU18"/>
<dbReference type="Gramene" id="EOX93493">
    <property type="protein sequence ID" value="EOX93493"/>
    <property type="gene ID" value="TCM_002360"/>
</dbReference>
<feature type="compositionally biased region" description="Low complexity" evidence="3">
    <location>
        <begin position="1"/>
        <end position="19"/>
    </location>
</feature>
<dbReference type="GO" id="GO:0030163">
    <property type="term" value="P:protein catabolic process"/>
    <property type="evidence" value="ECO:0007669"/>
    <property type="project" value="EnsemblPlants"/>
</dbReference>
<dbReference type="SUPFAM" id="SSF81383">
    <property type="entry name" value="F-box domain"/>
    <property type="match status" value="1"/>
</dbReference>